<proteinExistence type="predicted"/>
<organism evidence="7 8">
    <name type="scientific">Ventrimonas faecis</name>
    <dbReference type="NCBI Taxonomy" id="3133170"/>
    <lineage>
        <taxon>Bacteria</taxon>
        <taxon>Bacillati</taxon>
        <taxon>Bacillota</taxon>
        <taxon>Clostridia</taxon>
        <taxon>Lachnospirales</taxon>
        <taxon>Lachnospiraceae</taxon>
        <taxon>Ventrimonas</taxon>
    </lineage>
</organism>
<feature type="compositionally biased region" description="Polar residues" evidence="5">
    <location>
        <begin position="340"/>
        <end position="361"/>
    </location>
</feature>
<dbReference type="Gene3D" id="3.30.470.20">
    <property type="entry name" value="ATP-grasp fold, B domain"/>
    <property type="match status" value="1"/>
</dbReference>
<evidence type="ECO:0000313" key="7">
    <source>
        <dbReference type="EMBL" id="MEQ2564279.1"/>
    </source>
</evidence>
<dbReference type="Gene3D" id="3.40.50.20">
    <property type="match status" value="1"/>
</dbReference>
<dbReference type="InterPro" id="IPR052032">
    <property type="entry name" value="ATP-dep_AA_Ligase"/>
</dbReference>
<dbReference type="RefSeq" id="WP_349230309.1">
    <property type="nucleotide sequence ID" value="NZ_JBBMFJ010000037.1"/>
</dbReference>
<reference evidence="7 8" key="1">
    <citation type="submission" date="2024-03" db="EMBL/GenBank/DDBJ databases">
        <title>Human intestinal bacterial collection.</title>
        <authorList>
            <person name="Pauvert C."/>
            <person name="Hitch T.C.A."/>
            <person name="Clavel T."/>
        </authorList>
    </citation>
    <scope>NUCLEOTIDE SEQUENCE [LARGE SCALE GENOMIC DNA]</scope>
    <source>
        <strain evidence="7 8">CLA-AP-H27</strain>
    </source>
</reference>
<evidence type="ECO:0000256" key="3">
    <source>
        <dbReference type="ARBA" id="ARBA00022840"/>
    </source>
</evidence>
<dbReference type="Proteomes" id="UP001437460">
    <property type="component" value="Unassembled WGS sequence"/>
</dbReference>
<comment type="caution">
    <text evidence="7">The sequence shown here is derived from an EMBL/GenBank/DDBJ whole genome shotgun (WGS) entry which is preliminary data.</text>
</comment>
<keyword evidence="3 4" id="KW-0067">ATP-binding</keyword>
<dbReference type="SUPFAM" id="SSF56059">
    <property type="entry name" value="Glutathione synthetase ATP-binding domain-like"/>
    <property type="match status" value="1"/>
</dbReference>
<feature type="region of interest" description="Disordered" evidence="5">
    <location>
        <begin position="333"/>
        <end position="368"/>
    </location>
</feature>
<gene>
    <name evidence="7" type="ORF">WMO41_14085</name>
</gene>
<accession>A0ABV1HPM4</accession>
<dbReference type="PANTHER" id="PTHR43585">
    <property type="entry name" value="FUMIPYRROLE BIOSYNTHESIS PROTEIN C"/>
    <property type="match status" value="1"/>
</dbReference>
<evidence type="ECO:0000313" key="8">
    <source>
        <dbReference type="Proteomes" id="UP001437460"/>
    </source>
</evidence>
<dbReference type="EMBL" id="JBBMFJ010000037">
    <property type="protein sequence ID" value="MEQ2564279.1"/>
    <property type="molecule type" value="Genomic_DNA"/>
</dbReference>
<evidence type="ECO:0000256" key="2">
    <source>
        <dbReference type="ARBA" id="ARBA00022741"/>
    </source>
</evidence>
<evidence type="ECO:0000256" key="5">
    <source>
        <dbReference type="SAM" id="MobiDB-lite"/>
    </source>
</evidence>
<evidence type="ECO:0000256" key="4">
    <source>
        <dbReference type="PROSITE-ProRule" id="PRU00409"/>
    </source>
</evidence>
<feature type="domain" description="ATP-grasp" evidence="6">
    <location>
        <begin position="100"/>
        <end position="304"/>
    </location>
</feature>
<keyword evidence="2 4" id="KW-0547">Nucleotide-binding</keyword>
<sequence>MKETVIVTAIGSFSAQNVISACHAAGMRVVGCDIYPAEWVVNSQDVEVFYKAPYATDREQYRNFIKELCRKEQASVLMPLTDVEIDVIQQWRTELAEDFKALGAEVWISDVSAISLCRNKEKMEAFLRERKLCRTIPGVRLSELDVANLKYPLVAKPFDGRSSQGLRILESKEDLEFLLHTCSEEQKQQYLVQPKIGGHVITVDVVRNPETGQVFCLPRRELLRTLNGAGTSVCVFRSGLLEQQCRDIAEAVGIRGCVNMEFIEADREAGEYYFLECNPRFAGGVAFSGAAGYDMADAHIRCFTGEKLDELFVNGEQYIARRYTEYSMNGRNEAAGAEQADSQSKTAGAEQSSCHAASMSQAKGEKNR</sequence>
<dbReference type="Pfam" id="PF15632">
    <property type="entry name" value="ATPgrasp_Ter"/>
    <property type="match status" value="1"/>
</dbReference>
<evidence type="ECO:0000256" key="1">
    <source>
        <dbReference type="ARBA" id="ARBA00022598"/>
    </source>
</evidence>
<name>A0ABV1HPM4_9FIRM</name>
<keyword evidence="8" id="KW-1185">Reference proteome</keyword>
<evidence type="ECO:0000259" key="6">
    <source>
        <dbReference type="PROSITE" id="PS50975"/>
    </source>
</evidence>
<dbReference type="PROSITE" id="PS51257">
    <property type="entry name" value="PROKAR_LIPOPROTEIN"/>
    <property type="match status" value="1"/>
</dbReference>
<dbReference type="PROSITE" id="PS50975">
    <property type="entry name" value="ATP_GRASP"/>
    <property type="match status" value="1"/>
</dbReference>
<dbReference type="InterPro" id="IPR011761">
    <property type="entry name" value="ATP-grasp"/>
</dbReference>
<keyword evidence="1" id="KW-0436">Ligase</keyword>
<dbReference type="PANTHER" id="PTHR43585:SF2">
    <property type="entry name" value="ATP-GRASP ENZYME FSQD"/>
    <property type="match status" value="1"/>
</dbReference>
<protein>
    <submittedName>
        <fullName evidence="7">ATP-grasp domain-containing protein</fullName>
    </submittedName>
</protein>